<protein>
    <submittedName>
        <fullName evidence="2">Uncharacterized protein</fullName>
    </submittedName>
</protein>
<sequence>MSSFRAEEIRGKIPEYDRMVQIRIYNDDDRLKALEELRTGRRADDKALQLKEPYRFLRSPQVVCQHRWSVMILSRALAVIFGLQCASGYRHEMHLKTRSEASSNKSTQHGGASGDTRHLTRVQEVWGQDWGASLTCETGLNPSECEGSNDYYGKDSFKYISWKCCTRKFLACEEGSSRNICEGEHGEGKKKGWKFFRSEASNAWGKCCLVTDSQVSLTCQTGLQSHQCEELNEYHGDTFKYIGFEKCCSHPPLWFAGW</sequence>
<comment type="caution">
    <text evidence="2">The sequence shown here is derived from an EMBL/GenBank/DDBJ whole genome shotgun (WGS) entry which is preliminary data.</text>
</comment>
<dbReference type="AlphaFoldDB" id="A0A1Q9EPS7"/>
<reference evidence="2 3" key="1">
    <citation type="submission" date="2016-02" db="EMBL/GenBank/DDBJ databases">
        <title>Genome analysis of coral dinoflagellate symbionts highlights evolutionary adaptations to a symbiotic lifestyle.</title>
        <authorList>
            <person name="Aranda M."/>
            <person name="Li Y."/>
            <person name="Liew Y.J."/>
            <person name="Baumgarten S."/>
            <person name="Simakov O."/>
            <person name="Wilson M."/>
            <person name="Piel J."/>
            <person name="Ashoor H."/>
            <person name="Bougouffa S."/>
            <person name="Bajic V.B."/>
            <person name="Ryu T."/>
            <person name="Ravasi T."/>
            <person name="Bayer T."/>
            <person name="Micklem G."/>
            <person name="Kim H."/>
            <person name="Bhak J."/>
            <person name="Lajeunesse T.C."/>
            <person name="Voolstra C.R."/>
        </authorList>
    </citation>
    <scope>NUCLEOTIDE SEQUENCE [LARGE SCALE GENOMIC DNA]</scope>
    <source>
        <strain evidence="2 3">CCMP2467</strain>
    </source>
</reference>
<dbReference type="EMBL" id="LSRX01000097">
    <property type="protein sequence ID" value="OLQ09432.1"/>
    <property type="molecule type" value="Genomic_DNA"/>
</dbReference>
<evidence type="ECO:0000313" key="2">
    <source>
        <dbReference type="EMBL" id="OLQ09432.1"/>
    </source>
</evidence>
<dbReference type="OrthoDB" id="408227at2759"/>
<accession>A0A1Q9EPS7</accession>
<evidence type="ECO:0000256" key="1">
    <source>
        <dbReference type="SAM" id="MobiDB-lite"/>
    </source>
</evidence>
<name>A0A1Q9EPS7_SYMMI</name>
<organism evidence="2 3">
    <name type="scientific">Symbiodinium microadriaticum</name>
    <name type="common">Dinoflagellate</name>
    <name type="synonym">Zooxanthella microadriatica</name>
    <dbReference type="NCBI Taxonomy" id="2951"/>
    <lineage>
        <taxon>Eukaryota</taxon>
        <taxon>Sar</taxon>
        <taxon>Alveolata</taxon>
        <taxon>Dinophyceae</taxon>
        <taxon>Suessiales</taxon>
        <taxon>Symbiodiniaceae</taxon>
        <taxon>Symbiodinium</taxon>
    </lineage>
</organism>
<evidence type="ECO:0000313" key="3">
    <source>
        <dbReference type="Proteomes" id="UP000186817"/>
    </source>
</evidence>
<dbReference type="Proteomes" id="UP000186817">
    <property type="component" value="Unassembled WGS sequence"/>
</dbReference>
<proteinExistence type="predicted"/>
<feature type="compositionally biased region" description="Polar residues" evidence="1">
    <location>
        <begin position="100"/>
        <end position="110"/>
    </location>
</feature>
<gene>
    <name evidence="2" type="ORF">AK812_SmicGene6956</name>
</gene>
<keyword evidence="3" id="KW-1185">Reference proteome</keyword>
<feature type="region of interest" description="Disordered" evidence="1">
    <location>
        <begin position="96"/>
        <end position="117"/>
    </location>
</feature>